<dbReference type="SMART" id="SM00020">
    <property type="entry name" value="Tryp_SPc"/>
    <property type="match status" value="1"/>
</dbReference>
<dbReference type="FunFam" id="2.40.10.10:FF:000068">
    <property type="entry name" value="transmembrane protease serine 2"/>
    <property type="match status" value="1"/>
</dbReference>
<dbReference type="PRINTS" id="PR00722">
    <property type="entry name" value="CHYMOTRYPSIN"/>
</dbReference>
<organism evidence="7 8">
    <name type="scientific">Scylla paramamosain</name>
    <name type="common">Mud crab</name>
    <dbReference type="NCBI Taxonomy" id="85552"/>
    <lineage>
        <taxon>Eukaryota</taxon>
        <taxon>Metazoa</taxon>
        <taxon>Ecdysozoa</taxon>
        <taxon>Arthropoda</taxon>
        <taxon>Crustacea</taxon>
        <taxon>Multicrustacea</taxon>
        <taxon>Malacostraca</taxon>
        <taxon>Eumalacostraca</taxon>
        <taxon>Eucarida</taxon>
        <taxon>Decapoda</taxon>
        <taxon>Pleocyemata</taxon>
        <taxon>Brachyura</taxon>
        <taxon>Eubrachyura</taxon>
        <taxon>Portunoidea</taxon>
        <taxon>Portunidae</taxon>
        <taxon>Portuninae</taxon>
        <taxon>Scylla</taxon>
    </lineage>
</organism>
<dbReference type="InterPro" id="IPR001254">
    <property type="entry name" value="Trypsin_dom"/>
</dbReference>
<evidence type="ECO:0000256" key="1">
    <source>
        <dbReference type="ARBA" id="ARBA00023157"/>
    </source>
</evidence>
<dbReference type="InterPro" id="IPR043504">
    <property type="entry name" value="Peptidase_S1_PA_chymotrypsin"/>
</dbReference>
<dbReference type="Pfam" id="PF00089">
    <property type="entry name" value="Trypsin"/>
    <property type="match status" value="1"/>
</dbReference>
<evidence type="ECO:0000313" key="7">
    <source>
        <dbReference type="EMBL" id="KAK8406752.1"/>
    </source>
</evidence>
<evidence type="ECO:0000256" key="4">
    <source>
        <dbReference type="SAM" id="MobiDB-lite"/>
    </source>
</evidence>
<dbReference type="AlphaFoldDB" id="A0AAW0V343"/>
<evidence type="ECO:0000256" key="3">
    <source>
        <dbReference type="PROSITE-ProRule" id="PRU01005"/>
    </source>
</evidence>
<dbReference type="PROSITE" id="PS51670">
    <property type="entry name" value="SHKT"/>
    <property type="match status" value="1"/>
</dbReference>
<comment type="caution">
    <text evidence="3">Lacks conserved residue(s) required for the propagation of feature annotation.</text>
</comment>
<dbReference type="Gene3D" id="1.10.10.1940">
    <property type="match status" value="1"/>
</dbReference>
<dbReference type="Pfam" id="PF01549">
    <property type="entry name" value="ShK"/>
    <property type="match status" value="1"/>
</dbReference>
<dbReference type="PROSITE" id="PS50240">
    <property type="entry name" value="TRYPSIN_DOM"/>
    <property type="match status" value="1"/>
</dbReference>
<keyword evidence="1 3" id="KW-1015">Disulfide bond</keyword>
<dbReference type="SMART" id="SM00254">
    <property type="entry name" value="ShKT"/>
    <property type="match status" value="1"/>
</dbReference>
<evidence type="ECO:0008006" key="9">
    <source>
        <dbReference type="Google" id="ProtNLM"/>
    </source>
</evidence>
<dbReference type="SUPFAM" id="SSF50494">
    <property type="entry name" value="Trypsin-like serine proteases"/>
    <property type="match status" value="1"/>
</dbReference>
<dbReference type="EMBL" id="JARAKH010000002">
    <property type="protein sequence ID" value="KAK8406752.1"/>
    <property type="molecule type" value="Genomic_DNA"/>
</dbReference>
<accession>A0AAW0V343</accession>
<dbReference type="GO" id="GO:0004252">
    <property type="term" value="F:serine-type endopeptidase activity"/>
    <property type="evidence" value="ECO:0007669"/>
    <property type="project" value="InterPro"/>
</dbReference>
<proteinExistence type="inferred from homology"/>
<comment type="similarity">
    <text evidence="2">Belongs to the peptidase S1 family. CLIP subfamily.</text>
</comment>
<dbReference type="GO" id="GO:0006508">
    <property type="term" value="P:proteolysis"/>
    <property type="evidence" value="ECO:0007669"/>
    <property type="project" value="InterPro"/>
</dbReference>
<feature type="region of interest" description="Disordered" evidence="4">
    <location>
        <begin position="166"/>
        <end position="197"/>
    </location>
</feature>
<feature type="domain" description="Peptidase S1" evidence="5">
    <location>
        <begin position="154"/>
        <end position="418"/>
    </location>
</feature>
<dbReference type="InterPro" id="IPR001314">
    <property type="entry name" value="Peptidase_S1A"/>
</dbReference>
<evidence type="ECO:0000259" key="6">
    <source>
        <dbReference type="PROSITE" id="PS51670"/>
    </source>
</evidence>
<reference evidence="7 8" key="1">
    <citation type="submission" date="2023-03" db="EMBL/GenBank/DDBJ databases">
        <title>High-quality genome of Scylla paramamosain provides insights in environmental adaptation.</title>
        <authorList>
            <person name="Zhang L."/>
        </authorList>
    </citation>
    <scope>NUCLEOTIDE SEQUENCE [LARGE SCALE GENOMIC DNA]</scope>
    <source>
        <strain evidence="7">LZ_2023a</strain>
        <tissue evidence="7">Muscle</tissue>
    </source>
</reference>
<dbReference type="PANTHER" id="PTHR24256">
    <property type="entry name" value="TRYPTASE-RELATED"/>
    <property type="match status" value="1"/>
</dbReference>
<dbReference type="InterPro" id="IPR009003">
    <property type="entry name" value="Peptidase_S1_PA"/>
</dbReference>
<comment type="caution">
    <text evidence="7">The sequence shown here is derived from an EMBL/GenBank/DDBJ whole genome shotgun (WGS) entry which is preliminary data.</text>
</comment>
<name>A0AAW0V343_SCYPA</name>
<dbReference type="InterPro" id="IPR051487">
    <property type="entry name" value="Ser/Thr_Proteases_Immune/Dev"/>
</dbReference>
<evidence type="ECO:0000259" key="5">
    <source>
        <dbReference type="PROSITE" id="PS50240"/>
    </source>
</evidence>
<feature type="disulfide bond" evidence="3">
    <location>
        <begin position="74"/>
        <end position="108"/>
    </location>
</feature>
<dbReference type="Gene3D" id="2.40.10.10">
    <property type="entry name" value="Trypsin-like serine proteases"/>
    <property type="match status" value="2"/>
</dbReference>
<dbReference type="InterPro" id="IPR003582">
    <property type="entry name" value="ShKT_dom"/>
</dbReference>
<feature type="compositionally biased region" description="Polar residues" evidence="4">
    <location>
        <begin position="166"/>
        <end position="178"/>
    </location>
</feature>
<dbReference type="CDD" id="cd00190">
    <property type="entry name" value="Tryp_SPc"/>
    <property type="match status" value="1"/>
</dbReference>
<protein>
    <recommendedName>
        <fullName evidence="9">ShKT domain-containing protein</fullName>
    </recommendedName>
</protein>
<evidence type="ECO:0000313" key="8">
    <source>
        <dbReference type="Proteomes" id="UP001487740"/>
    </source>
</evidence>
<sequence>MSASYCSFLYCSVTSNSFIFFRPACSSWFKSSGGVILVSMGPREVVGVVGVLMVIAVMPGRATTMEIVFPVTDCLDGDPRCPALAAVGFCSSSSLYMNRVCPYSCNLCVAEEDSVAFQPGEGSVEHQYTSTAAPETAKETTIKPRRSIVNPDFECGGLPSSLRTRSYSQGAAQGQQPKKSGISFRQPETEDGTQPIEHTSCGASVISDHIIVTAAYCVLNKNVTSVRLGDIDLAVDNETNSNPADYEIVDIFLHPEFTEGELYNDIALLKTDRKIEFNEAVFPYCVSPFVPPADTKVIVAGFGFINETHKTTQLMEATLEVLPLSHCEEKYLNKEEQRLKKAYPSLLQGKPGLLCAGDDISGVCKGDEGGPLFREDEDGRRYLEGLISFTGSFCGEGVLPGIFTAISDYVDFIDEIIYENENL</sequence>
<dbReference type="Proteomes" id="UP001487740">
    <property type="component" value="Unassembled WGS sequence"/>
</dbReference>
<gene>
    <name evidence="7" type="ORF">O3P69_007357</name>
</gene>
<evidence type="ECO:0000256" key="2">
    <source>
        <dbReference type="ARBA" id="ARBA00024195"/>
    </source>
</evidence>
<feature type="domain" description="ShKT" evidence="6">
    <location>
        <begin position="74"/>
        <end position="108"/>
    </location>
</feature>
<keyword evidence="8" id="KW-1185">Reference proteome</keyword>